<dbReference type="InParanoid" id="A0A1Z5K4A1"/>
<evidence type="ECO:0000256" key="2">
    <source>
        <dbReference type="SAM" id="SignalP"/>
    </source>
</evidence>
<dbReference type="AlphaFoldDB" id="A0A1Z5K4A1"/>
<feature type="transmembrane region" description="Helical" evidence="1">
    <location>
        <begin position="111"/>
        <end position="138"/>
    </location>
</feature>
<evidence type="ECO:0000313" key="4">
    <source>
        <dbReference type="Proteomes" id="UP000198406"/>
    </source>
</evidence>
<organism evidence="3 4">
    <name type="scientific">Fistulifera solaris</name>
    <name type="common">Oleaginous diatom</name>
    <dbReference type="NCBI Taxonomy" id="1519565"/>
    <lineage>
        <taxon>Eukaryota</taxon>
        <taxon>Sar</taxon>
        <taxon>Stramenopiles</taxon>
        <taxon>Ochrophyta</taxon>
        <taxon>Bacillariophyta</taxon>
        <taxon>Bacillariophyceae</taxon>
        <taxon>Bacillariophycidae</taxon>
        <taxon>Naviculales</taxon>
        <taxon>Naviculaceae</taxon>
        <taxon>Fistulifera</taxon>
    </lineage>
</organism>
<reference evidence="3 4" key="1">
    <citation type="journal article" date="2015" name="Plant Cell">
        <title>Oil accumulation by the oleaginous diatom Fistulifera solaris as revealed by the genome and transcriptome.</title>
        <authorList>
            <person name="Tanaka T."/>
            <person name="Maeda Y."/>
            <person name="Veluchamy A."/>
            <person name="Tanaka M."/>
            <person name="Abida H."/>
            <person name="Marechal E."/>
            <person name="Bowler C."/>
            <person name="Muto M."/>
            <person name="Sunaga Y."/>
            <person name="Tanaka M."/>
            <person name="Yoshino T."/>
            <person name="Taniguchi T."/>
            <person name="Fukuda Y."/>
            <person name="Nemoto M."/>
            <person name="Matsumoto M."/>
            <person name="Wong P.S."/>
            <person name="Aburatani S."/>
            <person name="Fujibuchi W."/>
        </authorList>
    </citation>
    <scope>NUCLEOTIDE SEQUENCE [LARGE SCALE GENOMIC DNA]</scope>
    <source>
        <strain evidence="3 4">JPCC DA0580</strain>
    </source>
</reference>
<sequence length="353" mass="40320">MMKSHYCTNLVLLLLIPCPPIWGFVITRNGLPAKSLRKMVCQSPNLVFPHRRRKDLLKRNALIPLTVPETQNLLSTGPPTGAQYSVYIGRTPRERFGRLIESSIVGFLGVFFSYFLSFVIGGFFATLLGCIFFFWGILSPEFQAYQRNWEFLGGRPLVDMEDTTAKKDPDKAGLYSALFVGHLADLAVVEDAISDVEYDLDDFRDYTMDGDELEKLTGRPYLLRVLARDRTGRELQIHTRMSEEYVDGALETGLPVTAILLSTQRNFSRLAGITDLYVPDANLWLGDYPYLDREHMEAMLAEDDDIWDALQAEAIDYDLMEDVYQDSKGDNDGNDDFNSITDNRIPLRRRRKR</sequence>
<keyword evidence="1" id="KW-1133">Transmembrane helix</keyword>
<keyword evidence="1" id="KW-0472">Membrane</keyword>
<evidence type="ECO:0000313" key="3">
    <source>
        <dbReference type="EMBL" id="GAX20798.1"/>
    </source>
</evidence>
<dbReference type="OrthoDB" id="191206at2759"/>
<accession>A0A1Z5K4A1</accession>
<name>A0A1Z5K4A1_FISSO</name>
<keyword evidence="4" id="KW-1185">Reference proteome</keyword>
<proteinExistence type="predicted"/>
<feature type="signal peptide" evidence="2">
    <location>
        <begin position="1"/>
        <end position="23"/>
    </location>
</feature>
<dbReference type="EMBL" id="BDSP01000152">
    <property type="protein sequence ID" value="GAX20798.1"/>
    <property type="molecule type" value="Genomic_DNA"/>
</dbReference>
<protein>
    <submittedName>
        <fullName evidence="3">Uncharacterized protein</fullName>
    </submittedName>
</protein>
<keyword evidence="1" id="KW-0812">Transmembrane</keyword>
<comment type="caution">
    <text evidence="3">The sequence shown here is derived from an EMBL/GenBank/DDBJ whole genome shotgun (WGS) entry which is preliminary data.</text>
</comment>
<feature type="chain" id="PRO_5012080179" evidence="2">
    <location>
        <begin position="24"/>
        <end position="353"/>
    </location>
</feature>
<keyword evidence="2" id="KW-0732">Signal</keyword>
<gene>
    <name evidence="3" type="ORF">FisN_7Hh111</name>
</gene>
<dbReference type="Proteomes" id="UP000198406">
    <property type="component" value="Unassembled WGS sequence"/>
</dbReference>
<evidence type="ECO:0000256" key="1">
    <source>
        <dbReference type="SAM" id="Phobius"/>
    </source>
</evidence>